<dbReference type="Proteomes" id="UP000078542">
    <property type="component" value="Unassembled WGS sequence"/>
</dbReference>
<dbReference type="EMBL" id="KQ976750">
    <property type="protein sequence ID" value="KYN08627.1"/>
    <property type="molecule type" value="Genomic_DNA"/>
</dbReference>
<evidence type="ECO:0000313" key="1">
    <source>
        <dbReference type="EMBL" id="KYN08627.1"/>
    </source>
</evidence>
<name>A0A195D6X4_9HYME</name>
<keyword evidence="2" id="KW-1185">Reference proteome</keyword>
<reference evidence="1 2" key="1">
    <citation type="submission" date="2016-03" db="EMBL/GenBank/DDBJ databases">
        <title>Cyphomyrmex costatus WGS genome.</title>
        <authorList>
            <person name="Nygaard S."/>
            <person name="Hu H."/>
            <person name="Boomsma J."/>
            <person name="Zhang G."/>
        </authorList>
    </citation>
    <scope>NUCLEOTIDE SEQUENCE [LARGE SCALE GENOMIC DNA]</scope>
    <source>
        <strain evidence="1">MS0001</strain>
        <tissue evidence="1">Whole body</tissue>
    </source>
</reference>
<organism evidence="1 2">
    <name type="scientific">Cyphomyrmex costatus</name>
    <dbReference type="NCBI Taxonomy" id="456900"/>
    <lineage>
        <taxon>Eukaryota</taxon>
        <taxon>Metazoa</taxon>
        <taxon>Ecdysozoa</taxon>
        <taxon>Arthropoda</taxon>
        <taxon>Hexapoda</taxon>
        <taxon>Insecta</taxon>
        <taxon>Pterygota</taxon>
        <taxon>Neoptera</taxon>
        <taxon>Endopterygota</taxon>
        <taxon>Hymenoptera</taxon>
        <taxon>Apocrita</taxon>
        <taxon>Aculeata</taxon>
        <taxon>Formicoidea</taxon>
        <taxon>Formicidae</taxon>
        <taxon>Myrmicinae</taxon>
        <taxon>Cyphomyrmex</taxon>
    </lineage>
</organism>
<proteinExistence type="predicted"/>
<protein>
    <submittedName>
        <fullName evidence="1">Uncharacterized protein</fullName>
    </submittedName>
</protein>
<accession>A0A195D6X4</accession>
<sequence>MRELRFANNTKNRSRHCRRYNGTLKIPSYLQIVPTTFFTVTSFPSRIQTEDAFVRGDYFYRVKTFVVAFVDESILFQVHHYYLPSSFSQFFLMSPLLF</sequence>
<gene>
    <name evidence="1" type="ORF">ALC62_00298</name>
</gene>
<evidence type="ECO:0000313" key="2">
    <source>
        <dbReference type="Proteomes" id="UP000078542"/>
    </source>
</evidence>
<dbReference type="AlphaFoldDB" id="A0A195D6X4"/>